<evidence type="ECO:0000313" key="2">
    <source>
        <dbReference type="EMBL" id="KUK81535.1"/>
    </source>
</evidence>
<feature type="transmembrane region" description="Helical" evidence="1">
    <location>
        <begin position="6"/>
        <end position="22"/>
    </location>
</feature>
<feature type="transmembrane region" description="Helical" evidence="1">
    <location>
        <begin position="29"/>
        <end position="49"/>
    </location>
</feature>
<organism evidence="2 3">
    <name type="scientific">Mesotoga prima</name>
    <dbReference type="NCBI Taxonomy" id="1184387"/>
    <lineage>
        <taxon>Bacteria</taxon>
        <taxon>Thermotogati</taxon>
        <taxon>Thermotogota</taxon>
        <taxon>Thermotogae</taxon>
        <taxon>Kosmotogales</taxon>
        <taxon>Kosmotogaceae</taxon>
        <taxon>Mesotoga</taxon>
    </lineage>
</organism>
<dbReference type="AlphaFoldDB" id="A0A117M308"/>
<evidence type="ECO:0000256" key="1">
    <source>
        <dbReference type="SAM" id="Phobius"/>
    </source>
</evidence>
<comment type="caution">
    <text evidence="2">The sequence shown here is derived from an EMBL/GenBank/DDBJ whole genome shotgun (WGS) entry which is preliminary data.</text>
</comment>
<dbReference type="EMBL" id="LGGP01000050">
    <property type="protein sequence ID" value="KUK81535.1"/>
    <property type="molecule type" value="Genomic_DNA"/>
</dbReference>
<keyword evidence="1" id="KW-1133">Transmembrane helix</keyword>
<accession>A0A117M308</accession>
<proteinExistence type="predicted"/>
<reference evidence="3" key="1">
    <citation type="journal article" date="2015" name="MBio">
        <title>Genome-Resolved Metagenomic Analysis Reveals Roles for Candidate Phyla and Other Microbial Community Members in Biogeochemical Transformations in Oil Reservoirs.</title>
        <authorList>
            <person name="Hu P."/>
            <person name="Tom L."/>
            <person name="Singh A."/>
            <person name="Thomas B.C."/>
            <person name="Baker B.J."/>
            <person name="Piceno Y.M."/>
            <person name="Andersen G.L."/>
            <person name="Banfield J.F."/>
        </authorList>
    </citation>
    <scope>NUCLEOTIDE SEQUENCE [LARGE SCALE GENOMIC DNA]</scope>
</reference>
<evidence type="ECO:0008006" key="4">
    <source>
        <dbReference type="Google" id="ProtNLM"/>
    </source>
</evidence>
<sequence length="82" mass="8996">MTFYITMAAIISSIAMLVWFAAGSDPWRLLIAYSSISTRLLIGIIFIEMVTGVDFISGVALLFLILNTSGTIIAAYYLGVRR</sequence>
<protein>
    <recommendedName>
        <fullName evidence="4">Multisubunit Na+/H+ antiporter, MnhF subunit</fullName>
    </recommendedName>
</protein>
<gene>
    <name evidence="2" type="ORF">XD94_0423</name>
</gene>
<keyword evidence="1" id="KW-0812">Transmembrane</keyword>
<feature type="transmembrane region" description="Helical" evidence="1">
    <location>
        <begin position="55"/>
        <end position="78"/>
    </location>
</feature>
<evidence type="ECO:0000313" key="3">
    <source>
        <dbReference type="Proteomes" id="UP000054092"/>
    </source>
</evidence>
<name>A0A117M308_9BACT</name>
<dbReference type="Proteomes" id="UP000054092">
    <property type="component" value="Unassembled WGS sequence"/>
</dbReference>
<keyword evidence="1" id="KW-0472">Membrane</keyword>
<dbReference type="PATRIC" id="fig|1184387.3.peg.752"/>